<comment type="subcellular location">
    <subcellularLocation>
        <location evidence="1">Membrane</location>
    </subcellularLocation>
</comment>
<proteinExistence type="predicted"/>
<evidence type="ECO:0000256" key="1">
    <source>
        <dbReference type="ARBA" id="ARBA00004370"/>
    </source>
</evidence>
<protein>
    <submittedName>
        <fullName evidence="7">BamA/TamA family outer membrane protein</fullName>
    </submittedName>
</protein>
<dbReference type="GO" id="GO:0019867">
    <property type="term" value="C:outer membrane"/>
    <property type="evidence" value="ECO:0007669"/>
    <property type="project" value="InterPro"/>
</dbReference>
<dbReference type="EMBL" id="CP066775">
    <property type="protein sequence ID" value="QQL48249.1"/>
    <property type="molecule type" value="Genomic_DNA"/>
</dbReference>
<organism evidence="7 8">
    <name type="scientific">Mucilaginibacter ginkgonis</name>
    <dbReference type="NCBI Taxonomy" id="2682091"/>
    <lineage>
        <taxon>Bacteria</taxon>
        <taxon>Pseudomonadati</taxon>
        <taxon>Bacteroidota</taxon>
        <taxon>Sphingobacteriia</taxon>
        <taxon>Sphingobacteriales</taxon>
        <taxon>Sphingobacteriaceae</taxon>
        <taxon>Mucilaginibacter</taxon>
    </lineage>
</organism>
<keyword evidence="4" id="KW-0472">Membrane</keyword>
<dbReference type="PANTHER" id="PTHR12815">
    <property type="entry name" value="SORTING AND ASSEMBLY MACHINERY SAMM50 PROTEIN FAMILY MEMBER"/>
    <property type="match status" value="1"/>
</dbReference>
<dbReference type="Gene3D" id="2.40.160.50">
    <property type="entry name" value="membrane protein fhac: a member of the omp85/tpsb transporter family"/>
    <property type="match status" value="1"/>
</dbReference>
<dbReference type="PROSITE" id="PS51257">
    <property type="entry name" value="PROKAR_LIPOPROTEIN"/>
    <property type="match status" value="1"/>
</dbReference>
<gene>
    <name evidence="7" type="ORF">GO620_008550</name>
</gene>
<keyword evidence="8" id="KW-1185">Reference proteome</keyword>
<evidence type="ECO:0000256" key="3">
    <source>
        <dbReference type="ARBA" id="ARBA00022729"/>
    </source>
</evidence>
<evidence type="ECO:0000256" key="5">
    <source>
        <dbReference type="ARBA" id="ARBA00023237"/>
    </source>
</evidence>
<accession>A0A7T7JFM9</accession>
<evidence type="ECO:0000313" key="8">
    <source>
        <dbReference type="Proteomes" id="UP000429232"/>
    </source>
</evidence>
<feature type="domain" description="Bacterial surface antigen (D15)" evidence="6">
    <location>
        <begin position="362"/>
        <end position="729"/>
    </location>
</feature>
<evidence type="ECO:0000313" key="7">
    <source>
        <dbReference type="EMBL" id="QQL48249.1"/>
    </source>
</evidence>
<dbReference type="AlphaFoldDB" id="A0A7T7JFM9"/>
<evidence type="ECO:0000256" key="4">
    <source>
        <dbReference type="ARBA" id="ARBA00023136"/>
    </source>
</evidence>
<dbReference type="Proteomes" id="UP000429232">
    <property type="component" value="Chromosome"/>
</dbReference>
<dbReference type="Pfam" id="PF01103">
    <property type="entry name" value="Omp85"/>
    <property type="match status" value="1"/>
</dbReference>
<reference evidence="7 8" key="1">
    <citation type="submission" date="2020-12" db="EMBL/GenBank/DDBJ databases">
        <title>HMF7856_wgs.fasta genome submission.</title>
        <authorList>
            <person name="Kang H."/>
            <person name="Kim H."/>
            <person name="Joh K."/>
        </authorList>
    </citation>
    <scope>NUCLEOTIDE SEQUENCE [LARGE SCALE GENOMIC DNA]</scope>
    <source>
        <strain evidence="7 8">HMF7856</strain>
    </source>
</reference>
<evidence type="ECO:0000259" key="6">
    <source>
        <dbReference type="Pfam" id="PF01103"/>
    </source>
</evidence>
<sequence>MIKYLSYLFLAIVLTFYACSNTKYLPKGEKLYTGGQVDIKNNDITKNETTILKGDLEGLLRPKPNGSFLGLRPKLYLWNITQTKKKKGLKAWLHKQGEPPVLVSSVDLNANSQILTNRLQNVSYFQASVTGDTISKGRTAKAVYTANTGPGYKIRKVVFPAGTSHLDTAVAGTAKYSLLKVGDNYNLDVIKNERVRIDARLKEEGFYYFAPEDLIMQIDSTIANHQVDIFVKVKDATPDKARNIYTINKIYVYPEYNLRDTSLKLDSAEAYRWFYIIDPKHTMSPWAFKNTVLLHPNEVYNRTAHTKSLNRFIELGPFKFVKNRFEDVSTADSPKLNVFYQLTKYPKKSLQFETLFRTTSANYNGTQVNLSYKNRNLFGGAELLTVTLFGSTDGQIGGQNGGYPLSQVGGQATLSWPRFITPFKDFKNDNAFIPHTNLTFGYAIVNRKSLYNLNSYNASFGYQWKENLHRTHDLTVLGITYVNPQNVTPVYDSISRVSNDPSFRHVIDPQFTWGPSYHYTYDNTTETSRKNSIFYRGGVSLSNNILGLVTGADTLKGKVKTLFGTPFSQYIKFDNEIRYFHKTGPNATIATRVFAGFGIPYGNSTIIPYSQQFFIGGANSLRGFRARSVGPGTVDAAAAAGPNGFLPDQSGDIKLEANVEYRPKLFSIVYGALFVDAGNIWNLNSHQPGDKFTANFLSQMAVDAGVGLRFDVTVLVLRTDLGFPLIKPWLPVGQRAVSPSFHDAIFNIAIGYPF</sequence>
<dbReference type="PANTHER" id="PTHR12815:SF47">
    <property type="entry name" value="TRANSLOCATION AND ASSEMBLY MODULE SUBUNIT TAMA"/>
    <property type="match status" value="1"/>
</dbReference>
<dbReference type="RefSeq" id="WP_198173529.1">
    <property type="nucleotide sequence ID" value="NZ_CP066775.1"/>
</dbReference>
<keyword evidence="5" id="KW-0998">Cell outer membrane</keyword>
<keyword evidence="2" id="KW-0812">Transmembrane</keyword>
<keyword evidence="3" id="KW-0732">Signal</keyword>
<dbReference type="InterPro" id="IPR000184">
    <property type="entry name" value="Bac_surfAg_D15"/>
</dbReference>
<evidence type="ECO:0000256" key="2">
    <source>
        <dbReference type="ARBA" id="ARBA00022692"/>
    </source>
</evidence>
<dbReference type="InterPro" id="IPR039910">
    <property type="entry name" value="D15-like"/>
</dbReference>
<dbReference type="KEGG" id="mgik:GO620_008550"/>
<name>A0A7T7JFM9_9SPHI</name>